<evidence type="ECO:0000313" key="4">
    <source>
        <dbReference type="Proteomes" id="UP001156873"/>
    </source>
</evidence>
<gene>
    <name evidence="3" type="ORF">QFW81_17425</name>
</gene>
<dbReference type="Pfam" id="PF13116">
    <property type="entry name" value="YhdP"/>
    <property type="match status" value="1"/>
</dbReference>
<keyword evidence="4" id="KW-1185">Reference proteome</keyword>
<dbReference type="PANTHER" id="PTHR38690:SF1">
    <property type="entry name" value="PROTEASE"/>
    <property type="match status" value="1"/>
</dbReference>
<feature type="region of interest" description="Disordered" evidence="1">
    <location>
        <begin position="994"/>
        <end position="1019"/>
    </location>
</feature>
<proteinExistence type="predicted"/>
<dbReference type="InterPro" id="IPR011836">
    <property type="entry name" value="YhdP"/>
</dbReference>
<dbReference type="Proteomes" id="UP001156873">
    <property type="component" value="Unassembled WGS sequence"/>
</dbReference>
<evidence type="ECO:0000256" key="1">
    <source>
        <dbReference type="SAM" id="MobiDB-lite"/>
    </source>
</evidence>
<evidence type="ECO:0000259" key="2">
    <source>
        <dbReference type="Pfam" id="PF13116"/>
    </source>
</evidence>
<dbReference type="PANTHER" id="PTHR38690">
    <property type="entry name" value="PROTEASE-RELATED"/>
    <property type="match status" value="1"/>
</dbReference>
<organism evidence="3 4">
    <name type="scientific">Luteimonas kalidii</name>
    <dbReference type="NCBI Taxonomy" id="3042025"/>
    <lineage>
        <taxon>Bacteria</taxon>
        <taxon>Pseudomonadati</taxon>
        <taxon>Pseudomonadota</taxon>
        <taxon>Gammaproteobacteria</taxon>
        <taxon>Lysobacterales</taxon>
        <taxon>Lysobacteraceae</taxon>
        <taxon>Luteimonas</taxon>
    </lineage>
</organism>
<dbReference type="NCBIfam" id="TIGR02099">
    <property type="entry name" value="YhdP family protein"/>
    <property type="match status" value="1"/>
</dbReference>
<comment type="caution">
    <text evidence="3">The sequence shown here is derived from an EMBL/GenBank/DDBJ whole genome shotgun (WGS) entry which is preliminary data.</text>
</comment>
<sequence>MTTPLRRRLRLARRGAWYVVVLGLVLAALAAGAVSRLLPLAERHPDRVAAWLGERAGRPVAFDRLDTQWTRRGPLLRVDGLRIGEGGDALRIGEAEILIAQYAGLLPGRSFTELRLRGLQLALQRSDDGRWRVRGLPGDGQPGADPFDALESLGELQVIGGRLDIDAPSLGIRASVPRIDLRLRVDGDRTRAAARAWIDGAAPPLDLTLDLGRRDGDGRAYAAAMDADLGAWAPLLRYAGVEVESGKGRAQVWLQLHQRRVSRITLETALADVGLRGAPLGSRSSPPRLRIGTLEARARWQATDDGWRLDAPRLRLARDEAPQVLDGLAVAGGARFALHATRIDAGPLLSALALGDRLEPGLRHWLLGAAPDARIHDLALAREADGRLRARARVESLQMASVGDTPGLSGLAGTLSGDADGFRFEPDPVARVRFDWPSGFGPPHVFTLRGDVAGWREGAGLKVGTPALRVQGEGYAADVRGGIWFQNDGTRPVLSLAARVDEAQVPVARRFWVRHVMPDAAERWLDDALVAGRVRDGQALVSGDLDDWPFSTLRGDQHAGLFQADARLVDATVKFQPDWPALEQLAGEVRFVNDGFSLSGGGLLGGVEVRDIEARLAHYGEAALDVRARVAGDAGRLLAVLGGSPLRNGLEDTFDQLSAGGPVAATFAMSLPLRGGGARPTIAGDIDLDGVSLADARWKLGFEQVRGQARYDQHGFDGDGLAAVRDGRPGTLSLRAGRGHVRDADAAFEADLDAVLAADDLMQHAPQLDWLAARIRGRSRWQVGVSVPRATRGARAAPARLQLRSTLAGTALNLPEPLAKPAAEGLPTTITTALPLGDGEITVDLGGRVALRARSTRAGTGVRVVLGAARVAQAPPSTGLVASGHAPELDALGWATLATGGSATGEGGERDGDAMPLRGIDITTSQLRLLGSRFPDTRLRASEADGATMVRFEGEALTGALRIPRESGAAVTGRFSRLHWATPTPAPRSDARIATAAPAAPPAAPPSDDRDAVDPSRVPPLSLDVEDFRFGGLALGRLELRTRQTAAGLEIERLQTRSERQTLDAGGSWTGRGASARTRLQVQADSRDFGELMTGLGFGSSIHGGEGTLRFDAGWPRSPGDFALGAMQGELSLAIKDGRLVEVEPGAGRVLGLLSIAQLPRRLMLDFSDFFTRGFTFDRLGGSVRFANGIARSDDMSIDGPAAEIHMRGRSDLRAQTHDQTIEVLPRTGNLLPAVGAIAGGPVGAAVGAVANAMLRRPLGEMGARTYRVTGPWKEPRVEVVDAAGVPQAAAAPRDRDRRVH</sequence>
<evidence type="ECO:0000313" key="3">
    <source>
        <dbReference type="EMBL" id="MDH5835692.1"/>
    </source>
</evidence>
<reference evidence="3 4" key="1">
    <citation type="submission" date="2023-04" db="EMBL/GenBank/DDBJ databases">
        <title>Luteimonas sp. M1R5S59.</title>
        <authorList>
            <person name="Sun J.-Q."/>
        </authorList>
    </citation>
    <scope>NUCLEOTIDE SEQUENCE [LARGE SCALE GENOMIC DNA]</scope>
    <source>
        <strain evidence="3 4">M1R5S59</strain>
    </source>
</reference>
<dbReference type="EMBL" id="JARXRO010000020">
    <property type="protein sequence ID" value="MDH5835692.1"/>
    <property type="molecule type" value="Genomic_DNA"/>
</dbReference>
<protein>
    <submittedName>
        <fullName evidence="3">YhdP family protein</fullName>
    </submittedName>
</protein>
<dbReference type="InterPro" id="IPR025263">
    <property type="entry name" value="YhdP_central"/>
</dbReference>
<accession>A0ABT6JYV0</accession>
<name>A0ABT6JYV0_9GAMM</name>
<dbReference type="RefSeq" id="WP_280580483.1">
    <property type="nucleotide sequence ID" value="NZ_JARXRO010000020.1"/>
</dbReference>
<feature type="domain" description="YhdP central" evidence="2">
    <location>
        <begin position="9"/>
        <end position="1278"/>
    </location>
</feature>